<feature type="non-terminal residue" evidence="2">
    <location>
        <position position="1"/>
    </location>
</feature>
<dbReference type="Gene3D" id="2.40.340.10">
    <property type="entry name" value="MoeA, C-terminal, domain IV"/>
    <property type="match status" value="1"/>
</dbReference>
<dbReference type="PANTHER" id="PTHR10192:SF5">
    <property type="entry name" value="GEPHYRIN"/>
    <property type="match status" value="1"/>
</dbReference>
<dbReference type="SUPFAM" id="SSF63867">
    <property type="entry name" value="MoeA C-terminal domain-like"/>
    <property type="match status" value="1"/>
</dbReference>
<feature type="domain" description="MoeA C-terminal" evidence="1">
    <location>
        <begin position="48"/>
        <end position="105"/>
    </location>
</feature>
<organism evidence="2">
    <name type="scientific">marine sediment metagenome</name>
    <dbReference type="NCBI Taxonomy" id="412755"/>
    <lineage>
        <taxon>unclassified sequences</taxon>
        <taxon>metagenomes</taxon>
        <taxon>ecological metagenomes</taxon>
    </lineage>
</organism>
<dbReference type="InterPro" id="IPR036425">
    <property type="entry name" value="MoaB/Mog-like_dom_sf"/>
</dbReference>
<dbReference type="SUPFAM" id="SSF53218">
    <property type="entry name" value="Molybdenum cofactor biosynthesis proteins"/>
    <property type="match status" value="1"/>
</dbReference>
<sequence>AFCFGLPGNPASTFIMFELLVKPFLYKMTGHDFKPVVSQKSLESTITRKKTERDSWLPVKFKENGKIASIEYHGSAHINALCEADGLVCMPAGVAEIKEGTTVLVRSF</sequence>
<dbReference type="PANTHER" id="PTHR10192">
    <property type="entry name" value="MOLYBDOPTERIN BIOSYNTHESIS PROTEIN"/>
    <property type="match status" value="1"/>
</dbReference>
<dbReference type="AlphaFoldDB" id="X0UKD5"/>
<dbReference type="Gene3D" id="3.40.980.10">
    <property type="entry name" value="MoaB/Mog-like domain"/>
    <property type="match status" value="1"/>
</dbReference>
<protein>
    <recommendedName>
        <fullName evidence="1">MoeA C-terminal domain-containing protein</fullName>
    </recommendedName>
</protein>
<proteinExistence type="predicted"/>
<dbReference type="InterPro" id="IPR038987">
    <property type="entry name" value="MoeA-like"/>
</dbReference>
<dbReference type="GO" id="GO:0005829">
    <property type="term" value="C:cytosol"/>
    <property type="evidence" value="ECO:0007669"/>
    <property type="project" value="TreeGrafter"/>
</dbReference>
<dbReference type="GO" id="GO:0061599">
    <property type="term" value="F:molybdopterin molybdotransferase activity"/>
    <property type="evidence" value="ECO:0007669"/>
    <property type="project" value="TreeGrafter"/>
</dbReference>
<name>X0UKD5_9ZZZZ</name>
<dbReference type="EMBL" id="BARS01027752">
    <property type="protein sequence ID" value="GAG00818.1"/>
    <property type="molecule type" value="Genomic_DNA"/>
</dbReference>
<accession>X0UKD5</accession>
<evidence type="ECO:0000313" key="2">
    <source>
        <dbReference type="EMBL" id="GAG00818.1"/>
    </source>
</evidence>
<dbReference type="GO" id="GO:0006777">
    <property type="term" value="P:Mo-molybdopterin cofactor biosynthetic process"/>
    <property type="evidence" value="ECO:0007669"/>
    <property type="project" value="TreeGrafter"/>
</dbReference>
<dbReference type="InterPro" id="IPR036688">
    <property type="entry name" value="MoeA_C_domain_IV_sf"/>
</dbReference>
<reference evidence="2" key="1">
    <citation type="journal article" date="2014" name="Front. Microbiol.">
        <title>High frequency of phylogenetically diverse reductive dehalogenase-homologous genes in deep subseafloor sedimentary metagenomes.</title>
        <authorList>
            <person name="Kawai M."/>
            <person name="Futagami T."/>
            <person name="Toyoda A."/>
            <person name="Takaki Y."/>
            <person name="Nishi S."/>
            <person name="Hori S."/>
            <person name="Arai W."/>
            <person name="Tsubouchi T."/>
            <person name="Morono Y."/>
            <person name="Uchiyama I."/>
            <person name="Ito T."/>
            <person name="Fujiyama A."/>
            <person name="Inagaki F."/>
            <person name="Takami H."/>
        </authorList>
    </citation>
    <scope>NUCLEOTIDE SEQUENCE</scope>
    <source>
        <strain evidence="2">Expedition CK06-06</strain>
    </source>
</reference>
<comment type="caution">
    <text evidence="2">The sequence shown here is derived from an EMBL/GenBank/DDBJ whole genome shotgun (WGS) entry which is preliminary data.</text>
</comment>
<dbReference type="InterPro" id="IPR005111">
    <property type="entry name" value="MoeA_C_domain_IV"/>
</dbReference>
<evidence type="ECO:0000259" key="1">
    <source>
        <dbReference type="Pfam" id="PF03454"/>
    </source>
</evidence>
<dbReference type="Pfam" id="PF03454">
    <property type="entry name" value="MoeA_C"/>
    <property type="match status" value="1"/>
</dbReference>
<gene>
    <name evidence="2" type="ORF">S01H1_43556</name>
</gene>